<dbReference type="Pfam" id="PF03450">
    <property type="entry name" value="CO_deh_flav_C"/>
    <property type="match status" value="1"/>
</dbReference>
<dbReference type="SUPFAM" id="SSF55447">
    <property type="entry name" value="CO dehydrogenase flavoprotein C-terminal domain-like"/>
    <property type="match status" value="1"/>
</dbReference>
<dbReference type="InterPro" id="IPR005107">
    <property type="entry name" value="CO_DH_flav_C"/>
</dbReference>
<dbReference type="SMART" id="SM01092">
    <property type="entry name" value="CO_deh_flav_C"/>
    <property type="match status" value="1"/>
</dbReference>
<dbReference type="EMBL" id="CP049257">
    <property type="protein sequence ID" value="QIG45168.1"/>
    <property type="molecule type" value="Genomic_DNA"/>
</dbReference>
<dbReference type="Gene3D" id="3.30.43.10">
    <property type="entry name" value="Uridine Diphospho-n-acetylenolpyruvylglucosamine Reductase, domain 2"/>
    <property type="match status" value="1"/>
</dbReference>
<dbReference type="Gene3D" id="3.30.390.50">
    <property type="entry name" value="CO dehydrogenase flavoprotein, C-terminal domain"/>
    <property type="match status" value="1"/>
</dbReference>
<dbReference type="InterPro" id="IPR002346">
    <property type="entry name" value="Mopterin_DH_FAD-bd"/>
</dbReference>
<dbReference type="InterPro" id="IPR016167">
    <property type="entry name" value="FAD-bd_PCMH_sub1"/>
</dbReference>
<keyword evidence="1" id="KW-0285">Flavoprotein</keyword>
<dbReference type="Pfam" id="PF00941">
    <property type="entry name" value="FAD_binding_5"/>
    <property type="match status" value="1"/>
</dbReference>
<keyword evidence="3" id="KW-0560">Oxidoreductase</keyword>
<dbReference type="PROSITE" id="PS51387">
    <property type="entry name" value="FAD_PCMH"/>
    <property type="match status" value="1"/>
</dbReference>
<dbReference type="PANTHER" id="PTHR42659">
    <property type="entry name" value="XANTHINE DEHYDROGENASE SUBUNIT C-RELATED"/>
    <property type="match status" value="1"/>
</dbReference>
<evidence type="ECO:0000256" key="3">
    <source>
        <dbReference type="ARBA" id="ARBA00023002"/>
    </source>
</evidence>
<evidence type="ECO:0000313" key="6">
    <source>
        <dbReference type="Proteomes" id="UP000502996"/>
    </source>
</evidence>
<proteinExistence type="predicted"/>
<dbReference type="KEGG" id="nano:G5V58_22515"/>
<dbReference type="InterPro" id="IPR016169">
    <property type="entry name" value="FAD-bd_PCMH_sub2"/>
</dbReference>
<dbReference type="InterPro" id="IPR036683">
    <property type="entry name" value="CO_DH_flav_C_dom_sf"/>
</dbReference>
<evidence type="ECO:0000313" key="5">
    <source>
        <dbReference type="EMBL" id="QIG45168.1"/>
    </source>
</evidence>
<evidence type="ECO:0000256" key="2">
    <source>
        <dbReference type="ARBA" id="ARBA00022827"/>
    </source>
</evidence>
<feature type="domain" description="FAD-binding PCMH-type" evidence="4">
    <location>
        <begin position="1"/>
        <end position="173"/>
    </location>
</feature>
<protein>
    <submittedName>
        <fullName evidence="5">Xanthine dehydrogenase family protein subunit M</fullName>
    </submittedName>
</protein>
<dbReference type="AlphaFoldDB" id="A0A6G6WIL2"/>
<accession>A0A6G6WIL2</accession>
<dbReference type="Gene3D" id="3.30.465.10">
    <property type="match status" value="1"/>
</dbReference>
<dbReference type="InterPro" id="IPR036318">
    <property type="entry name" value="FAD-bd_PCMH-like_sf"/>
</dbReference>
<dbReference type="SUPFAM" id="SSF56176">
    <property type="entry name" value="FAD-binding/transporter-associated domain-like"/>
    <property type="match status" value="1"/>
</dbReference>
<dbReference type="GO" id="GO:0016491">
    <property type="term" value="F:oxidoreductase activity"/>
    <property type="evidence" value="ECO:0007669"/>
    <property type="project" value="UniProtKB-KW"/>
</dbReference>
<keyword evidence="2" id="KW-0274">FAD</keyword>
<dbReference type="Proteomes" id="UP000502996">
    <property type="component" value="Chromosome"/>
</dbReference>
<sequence length="287" mass="29818">MRYYRPESTADALRALATSPASSRVLVGGTDLLVALRHRTVVPDLVVDIKAARDLREPIRADDAGVTFGPTATMAQVATHPVVQEWFPALVEAALLVGSVAIRTRASLIANSANGSPAADTSPPLLGLGAEVTIASTEGERTVPLRDFFLASRRTLCEPGELVTALRVPRPAAGSASAYLRMTRRRGVDLATCSVAAVVEADGSVTAGLGAVGPTALLGGPTGPLDLGSAEELEHALDTLLEHATPIGDVRAGRPYRAAMLRVLAKRAVLRAAGRRAGADDQGRSVQ</sequence>
<dbReference type="GO" id="GO:0071949">
    <property type="term" value="F:FAD binding"/>
    <property type="evidence" value="ECO:0007669"/>
    <property type="project" value="InterPro"/>
</dbReference>
<dbReference type="RefSeq" id="WP_165237461.1">
    <property type="nucleotide sequence ID" value="NZ_CP049257.1"/>
</dbReference>
<reference evidence="5 6" key="1">
    <citation type="submission" date="2020-02" db="EMBL/GenBank/DDBJ databases">
        <title>Full genome sequence of Nocardioides sp. R-3366.</title>
        <authorList>
            <person name="Im W.-T."/>
        </authorList>
    </citation>
    <scope>NUCLEOTIDE SEQUENCE [LARGE SCALE GENOMIC DNA]</scope>
    <source>
        <strain evidence="5 6">R-3366</strain>
    </source>
</reference>
<evidence type="ECO:0000256" key="1">
    <source>
        <dbReference type="ARBA" id="ARBA00022630"/>
    </source>
</evidence>
<evidence type="ECO:0000259" key="4">
    <source>
        <dbReference type="PROSITE" id="PS51387"/>
    </source>
</evidence>
<gene>
    <name evidence="5" type="ORF">G5V58_22515</name>
</gene>
<dbReference type="InterPro" id="IPR016166">
    <property type="entry name" value="FAD-bd_PCMH"/>
</dbReference>
<dbReference type="PANTHER" id="PTHR42659:SF2">
    <property type="entry name" value="XANTHINE DEHYDROGENASE SUBUNIT C-RELATED"/>
    <property type="match status" value="1"/>
</dbReference>
<keyword evidence="6" id="KW-1185">Reference proteome</keyword>
<organism evidence="5 6">
    <name type="scientific">Nocardioides anomalus</name>
    <dbReference type="NCBI Taxonomy" id="2712223"/>
    <lineage>
        <taxon>Bacteria</taxon>
        <taxon>Bacillati</taxon>
        <taxon>Actinomycetota</taxon>
        <taxon>Actinomycetes</taxon>
        <taxon>Propionibacteriales</taxon>
        <taxon>Nocardioidaceae</taxon>
        <taxon>Nocardioides</taxon>
    </lineage>
</organism>
<dbReference type="InterPro" id="IPR051312">
    <property type="entry name" value="Diverse_Substr_Oxidored"/>
</dbReference>
<name>A0A6G6WIL2_9ACTN</name>